<dbReference type="InterPro" id="IPR037187">
    <property type="entry name" value="DnaK_N"/>
</dbReference>
<dbReference type="InterPro" id="IPR000962">
    <property type="entry name" value="Znf_DskA_TraR"/>
</dbReference>
<dbReference type="RefSeq" id="WP_076429262.1">
    <property type="nucleotide sequence ID" value="NZ_FTMP01000012.1"/>
</dbReference>
<evidence type="ECO:0000259" key="7">
    <source>
        <dbReference type="Pfam" id="PF21157"/>
    </source>
</evidence>
<organism evidence="8 9">
    <name type="scientific">Aquipseudomonas alcaligenes</name>
    <name type="common">Pseudomonas alcaligenes</name>
    <dbReference type="NCBI Taxonomy" id="43263"/>
    <lineage>
        <taxon>Bacteria</taxon>
        <taxon>Pseudomonadati</taxon>
        <taxon>Pseudomonadota</taxon>
        <taxon>Gammaproteobacteria</taxon>
        <taxon>Pseudomonadales</taxon>
        <taxon>Pseudomonadaceae</taxon>
        <taxon>Aquipseudomonas</taxon>
    </lineage>
</organism>
<dbReference type="PANTHER" id="PTHR33823:SF2">
    <property type="entry name" value="RNA POLYMERASE-BINDING TRANSCRIPTION FACTOR DKSA"/>
    <property type="match status" value="1"/>
</dbReference>
<keyword evidence="1" id="KW-0479">Metal-binding</keyword>
<evidence type="ECO:0000256" key="5">
    <source>
        <dbReference type="SAM" id="Coils"/>
    </source>
</evidence>
<evidence type="ECO:0000256" key="1">
    <source>
        <dbReference type="ARBA" id="ARBA00022723"/>
    </source>
</evidence>
<keyword evidence="5" id="KW-0175">Coiled coil</keyword>
<name>A0A1N6X9D3_AQUAC</name>
<dbReference type="EMBL" id="FTMP01000012">
    <property type="protein sequence ID" value="SIQ98958.1"/>
    <property type="molecule type" value="Genomic_DNA"/>
</dbReference>
<evidence type="ECO:0000256" key="2">
    <source>
        <dbReference type="ARBA" id="ARBA00022771"/>
    </source>
</evidence>
<evidence type="ECO:0000313" key="9">
    <source>
        <dbReference type="Proteomes" id="UP000185841"/>
    </source>
</evidence>
<evidence type="ECO:0000313" key="8">
    <source>
        <dbReference type="EMBL" id="SIQ98958.1"/>
    </source>
</evidence>
<evidence type="ECO:0000256" key="4">
    <source>
        <dbReference type="PROSITE-ProRule" id="PRU00510"/>
    </source>
</evidence>
<evidence type="ECO:0000256" key="3">
    <source>
        <dbReference type="ARBA" id="ARBA00022833"/>
    </source>
</evidence>
<accession>A0A1N6X9D3</accession>
<dbReference type="GO" id="GO:0008270">
    <property type="term" value="F:zinc ion binding"/>
    <property type="evidence" value="ECO:0007669"/>
    <property type="project" value="UniProtKB-KW"/>
</dbReference>
<feature type="domain" description="DnaK suppressor protein DksA N-terminal" evidence="7">
    <location>
        <begin position="19"/>
        <end position="88"/>
    </location>
</feature>
<dbReference type="PANTHER" id="PTHR33823">
    <property type="entry name" value="RNA POLYMERASE-BINDING TRANSCRIPTION FACTOR DKSA-RELATED"/>
    <property type="match status" value="1"/>
</dbReference>
<dbReference type="SUPFAM" id="SSF57716">
    <property type="entry name" value="Glucocorticoid receptor-like (DNA-binding domain)"/>
    <property type="match status" value="1"/>
</dbReference>
<dbReference type="InterPro" id="IPR048489">
    <property type="entry name" value="DksA_N"/>
</dbReference>
<keyword evidence="3" id="KW-0862">Zinc</keyword>
<dbReference type="AlphaFoldDB" id="A0A1N6X9D3"/>
<evidence type="ECO:0000259" key="6">
    <source>
        <dbReference type="Pfam" id="PF01258"/>
    </source>
</evidence>
<gene>
    <name evidence="8" type="ORF">SAMN05878282_11237</name>
</gene>
<dbReference type="SUPFAM" id="SSF109635">
    <property type="entry name" value="DnaK suppressor protein DksA, alpha-hairpin domain"/>
    <property type="match status" value="1"/>
</dbReference>
<sequence length="134" mass="14767">MTPQDILAMPADAYMNEIQQEYFRQVLLGRQAETLESIAVARDTLANLGNAADPADLATIEEDRQSLTRKLDRLNTQLIDIRSALKAIDDGDYGWCESSGEEIGLPRLLAQPTARYSAASQSLQETISRHFAAA</sequence>
<protein>
    <submittedName>
        <fullName evidence="8">Transcriptional regulator, TraR/DksA family</fullName>
    </submittedName>
</protein>
<feature type="domain" description="Zinc finger DksA/TraR C4-type" evidence="6">
    <location>
        <begin position="91"/>
        <end position="119"/>
    </location>
</feature>
<dbReference type="Pfam" id="PF21157">
    <property type="entry name" value="DksA_N"/>
    <property type="match status" value="1"/>
</dbReference>
<feature type="coiled-coil region" evidence="5">
    <location>
        <begin position="57"/>
        <end position="84"/>
    </location>
</feature>
<dbReference type="Proteomes" id="UP000185841">
    <property type="component" value="Unassembled WGS sequence"/>
</dbReference>
<feature type="zinc finger region" description="dksA C4-type" evidence="4">
    <location>
        <begin position="96"/>
        <end position="120"/>
    </location>
</feature>
<dbReference type="Pfam" id="PF01258">
    <property type="entry name" value="zf-dskA_traR"/>
    <property type="match status" value="1"/>
</dbReference>
<keyword evidence="2" id="KW-0863">Zinc-finger</keyword>
<reference evidence="8 9" key="1">
    <citation type="submission" date="2017-01" db="EMBL/GenBank/DDBJ databases">
        <authorList>
            <person name="Mah S.A."/>
            <person name="Swanson W.J."/>
            <person name="Moy G.W."/>
            <person name="Vacquier V.D."/>
        </authorList>
    </citation>
    <scope>NUCLEOTIDE SEQUENCE [LARGE SCALE GENOMIC DNA]</scope>
    <source>
        <strain evidence="8 9">RU36E</strain>
    </source>
</reference>
<dbReference type="PROSITE" id="PS51128">
    <property type="entry name" value="ZF_DKSA_2"/>
    <property type="match status" value="1"/>
</dbReference>
<proteinExistence type="predicted"/>
<dbReference type="Gene3D" id="1.20.120.910">
    <property type="entry name" value="DksA, coiled-coil domain"/>
    <property type="match status" value="1"/>
</dbReference>